<proteinExistence type="predicted"/>
<reference evidence="3 4" key="1">
    <citation type="submission" date="2019-05" db="EMBL/GenBank/DDBJ databases">
        <authorList>
            <person name="Lee S.D."/>
        </authorList>
    </citation>
    <scope>NUCLEOTIDE SEQUENCE [LARGE SCALE GENOMIC DNA]</scope>
    <source>
        <strain evidence="3 4">C5-26</strain>
    </source>
</reference>
<dbReference type="Proteomes" id="UP000320244">
    <property type="component" value="Unassembled WGS sequence"/>
</dbReference>
<evidence type="ECO:0000256" key="1">
    <source>
        <dbReference type="SAM" id="MobiDB-lite"/>
    </source>
</evidence>
<feature type="domain" description="DUF222" evidence="2">
    <location>
        <begin position="77"/>
        <end position="189"/>
    </location>
</feature>
<sequence>MWRRVWSRGRRLGWCRSRGSSRIRPTRACGVSWWRVGSRCVGCTPACERPGGCVPCCRTRRGSSCWGITWCWRITARRGVLRDLSKEIIAAYGGDQAPTDEVAARKHESLSWVELPGGMTRVRADLSPGDAAVFAHAIEALAKPRPGTTSDGDTVPEDATTVDGKPARTHGVVQRSPGKRRADALGGGTARTQRSEAGERS</sequence>
<dbReference type="AlphaFoldDB" id="A0A563E2V2"/>
<feature type="region of interest" description="Disordered" evidence="1">
    <location>
        <begin position="143"/>
        <end position="201"/>
    </location>
</feature>
<name>A0A563E2V2_9MICO</name>
<evidence type="ECO:0000313" key="3">
    <source>
        <dbReference type="EMBL" id="TWP36531.1"/>
    </source>
</evidence>
<evidence type="ECO:0000259" key="2">
    <source>
        <dbReference type="Pfam" id="PF02720"/>
    </source>
</evidence>
<keyword evidence="4" id="KW-1185">Reference proteome</keyword>
<dbReference type="Pfam" id="PF02720">
    <property type="entry name" value="DUF222"/>
    <property type="match status" value="1"/>
</dbReference>
<comment type="caution">
    <text evidence="3">The sequence shown here is derived from an EMBL/GenBank/DDBJ whole genome shotgun (WGS) entry which is preliminary data.</text>
</comment>
<reference evidence="3 4" key="2">
    <citation type="submission" date="2019-08" db="EMBL/GenBank/DDBJ databases">
        <title>Jejuicoccus antrihumi gen. nov., sp. nov., a new member of the family Dermacoccaceae isolated from a cave.</title>
        <authorList>
            <person name="Schumann P."/>
            <person name="Kim I.S."/>
        </authorList>
    </citation>
    <scope>NUCLEOTIDE SEQUENCE [LARGE SCALE GENOMIC DNA]</scope>
    <source>
        <strain evidence="3 4">C5-26</strain>
    </source>
</reference>
<dbReference type="EMBL" id="VCQV01000011">
    <property type="protein sequence ID" value="TWP36531.1"/>
    <property type="molecule type" value="Genomic_DNA"/>
</dbReference>
<dbReference type="InterPro" id="IPR003870">
    <property type="entry name" value="DUF222"/>
</dbReference>
<gene>
    <name evidence="3" type="ORF">FGL98_10000</name>
</gene>
<evidence type="ECO:0000313" key="4">
    <source>
        <dbReference type="Proteomes" id="UP000320244"/>
    </source>
</evidence>
<protein>
    <submittedName>
        <fullName evidence="3">DUF222 domain-containing protein</fullName>
    </submittedName>
</protein>
<dbReference type="OrthoDB" id="5177627at2"/>
<organism evidence="3 4">
    <name type="scientific">Leekyejoonella antrihumi</name>
    <dbReference type="NCBI Taxonomy" id="1660198"/>
    <lineage>
        <taxon>Bacteria</taxon>
        <taxon>Bacillati</taxon>
        <taxon>Actinomycetota</taxon>
        <taxon>Actinomycetes</taxon>
        <taxon>Micrococcales</taxon>
        <taxon>Dermacoccaceae</taxon>
        <taxon>Leekyejoonella</taxon>
    </lineage>
</organism>
<accession>A0A563E2V2</accession>